<dbReference type="GO" id="GO:0004463">
    <property type="term" value="F:leukotriene-A4 hydrolase activity"/>
    <property type="evidence" value="ECO:0007669"/>
    <property type="project" value="UniProtKB-EC"/>
</dbReference>
<dbReference type="Pfam" id="PF01433">
    <property type="entry name" value="Peptidase_M1"/>
    <property type="match status" value="1"/>
</dbReference>
<keyword evidence="7 14" id="KW-0434">Leukotriene biosynthesis</keyword>
<feature type="binding site" evidence="12">
    <location>
        <begin position="557"/>
        <end position="559"/>
    </location>
    <ligand>
        <name>a peptide</name>
        <dbReference type="ChEBI" id="CHEBI:60466"/>
    </ligand>
</feature>
<dbReference type="InterPro" id="IPR042097">
    <property type="entry name" value="Aminopeptidase_N-like_N_sf"/>
</dbReference>
<evidence type="ECO:0000256" key="13">
    <source>
        <dbReference type="PIRSR" id="PIRSR612777-3"/>
    </source>
</evidence>
<dbReference type="GO" id="GO:0008270">
    <property type="term" value="F:zinc ion binding"/>
    <property type="evidence" value="ECO:0007669"/>
    <property type="project" value="InterPro"/>
</dbReference>
<evidence type="ECO:0000256" key="7">
    <source>
        <dbReference type="ARBA" id="ARBA00022751"/>
    </source>
</evidence>
<feature type="binding site" evidence="13">
    <location>
        <position position="294"/>
    </location>
    <ligand>
        <name>Zn(2+)</name>
        <dbReference type="ChEBI" id="CHEBI:29105"/>
        <note>catalytic</note>
    </ligand>
</feature>
<dbReference type="InterPro" id="IPR015211">
    <property type="entry name" value="Peptidase_M1_C"/>
</dbReference>
<dbReference type="Proteomes" id="UP000007875">
    <property type="component" value="Unassembled WGS sequence"/>
</dbReference>
<dbReference type="InterPro" id="IPR014782">
    <property type="entry name" value="Peptidase_M1_dom"/>
</dbReference>
<dbReference type="InterPro" id="IPR027268">
    <property type="entry name" value="Peptidase_M4/M1_CTD_sf"/>
</dbReference>
<dbReference type="InterPro" id="IPR034015">
    <property type="entry name" value="M1_LTA4H"/>
</dbReference>
<dbReference type="Pfam" id="PF17900">
    <property type="entry name" value="Peptidase_M1_N"/>
    <property type="match status" value="1"/>
</dbReference>
<dbReference type="PANTHER" id="PTHR45726">
    <property type="entry name" value="LEUKOTRIENE A-4 HYDROLASE"/>
    <property type="match status" value="1"/>
</dbReference>
<dbReference type="SUPFAM" id="SSF55486">
    <property type="entry name" value="Metalloproteases ('zincins'), catalytic domain"/>
    <property type="match status" value="1"/>
</dbReference>
<dbReference type="Gene3D" id="2.60.40.1730">
    <property type="entry name" value="tricorn interacting facor f3 domain"/>
    <property type="match status" value="1"/>
</dbReference>
<name>H2YBI4_CIOSA</name>
<evidence type="ECO:0000313" key="16">
    <source>
        <dbReference type="Ensembl" id="ENSCSAVP00000002682.1"/>
    </source>
</evidence>
<dbReference type="Pfam" id="PF09127">
    <property type="entry name" value="Leuk-A4-hydro_C"/>
    <property type="match status" value="1"/>
</dbReference>
<evidence type="ECO:0000256" key="4">
    <source>
        <dbReference type="ARBA" id="ARBA00022490"/>
    </source>
</evidence>
<keyword evidence="4 14" id="KW-0963">Cytoplasm</keyword>
<comment type="similarity">
    <text evidence="3 14">Belongs to the peptidase M1 family.</text>
</comment>
<dbReference type="FunFam" id="1.10.390.10:FF:000003">
    <property type="entry name" value="Leukotriene A(4) hydrolase"/>
    <property type="match status" value="1"/>
</dbReference>
<dbReference type="InterPro" id="IPR012777">
    <property type="entry name" value="LTA4H"/>
</dbReference>
<feature type="active site" description="Proton donor" evidence="11">
    <location>
        <position position="377"/>
    </location>
</feature>
<evidence type="ECO:0000313" key="17">
    <source>
        <dbReference type="Proteomes" id="UP000007875"/>
    </source>
</evidence>
<feature type="binding site" evidence="13">
    <location>
        <position position="290"/>
    </location>
    <ligand>
        <name>Zn(2+)</name>
        <dbReference type="ChEBI" id="CHEBI:29105"/>
        <note>catalytic</note>
    </ligand>
</feature>
<dbReference type="InterPro" id="IPR038502">
    <property type="entry name" value="M1_LTA-4_hydro/amino_C_sf"/>
</dbReference>
<dbReference type="Gene3D" id="1.10.390.10">
    <property type="entry name" value="Neutral Protease Domain 2"/>
    <property type="match status" value="1"/>
</dbReference>
<dbReference type="NCBIfam" id="TIGR02411">
    <property type="entry name" value="leuko_A4_hydro"/>
    <property type="match status" value="1"/>
</dbReference>
<keyword evidence="6 13" id="KW-0479">Metal-binding</keyword>
<keyword evidence="5 14" id="KW-0645">Protease</keyword>
<protein>
    <recommendedName>
        <fullName evidence="14">Leukotriene A(4) hydrolase</fullName>
        <shortName evidence="14">LTA-4 hydrolase</shortName>
        <ecNumber evidence="14">3.3.2.6</ecNumber>
    </recommendedName>
</protein>
<dbReference type="InterPro" id="IPR049980">
    <property type="entry name" value="LTA4H_cat"/>
</dbReference>
<evidence type="ECO:0000256" key="10">
    <source>
        <dbReference type="ARBA" id="ARBA00023049"/>
    </source>
</evidence>
<dbReference type="EC" id="3.3.2.6" evidence="14"/>
<evidence type="ECO:0000256" key="12">
    <source>
        <dbReference type="PIRSR" id="PIRSR612777-2"/>
    </source>
</evidence>
<keyword evidence="10 14" id="KW-0482">Metalloprotease</keyword>
<dbReference type="MEROPS" id="M01.004"/>
<proteinExistence type="inferred from homology"/>
<reference evidence="16" key="2">
    <citation type="submission" date="2025-08" db="UniProtKB">
        <authorList>
            <consortium name="Ensembl"/>
        </authorList>
    </citation>
    <scope>IDENTIFICATION</scope>
</reference>
<evidence type="ECO:0000256" key="1">
    <source>
        <dbReference type="ARBA" id="ARBA00004496"/>
    </source>
</evidence>
<feature type="active site" description="Proton acceptor" evidence="11">
    <location>
        <position position="291"/>
    </location>
</feature>
<evidence type="ECO:0000256" key="14">
    <source>
        <dbReference type="RuleBase" id="RU361141"/>
    </source>
</evidence>
<feature type="domain" description="Peptidase M1 leukotriene A4 hydrolase/aminopeptidase C-terminal" evidence="15">
    <location>
        <begin position="457"/>
        <end position="601"/>
    </location>
</feature>
<evidence type="ECO:0000256" key="3">
    <source>
        <dbReference type="ARBA" id="ARBA00010136"/>
    </source>
</evidence>
<feature type="binding site" evidence="12">
    <location>
        <begin position="261"/>
        <end position="266"/>
    </location>
    <ligand>
        <name>a peptide</name>
        <dbReference type="ChEBI" id="CHEBI:60466"/>
    </ligand>
</feature>
<accession>H2YBI4</accession>
<evidence type="ECO:0000256" key="8">
    <source>
        <dbReference type="ARBA" id="ARBA00022801"/>
    </source>
</evidence>
<dbReference type="FunFam" id="1.25.40.320:FF:000001">
    <property type="entry name" value="Leukotriene A(4) hydrolase"/>
    <property type="match status" value="1"/>
</dbReference>
<reference evidence="16" key="3">
    <citation type="submission" date="2025-09" db="UniProtKB">
        <authorList>
            <consortium name="Ensembl"/>
        </authorList>
    </citation>
    <scope>IDENTIFICATION</scope>
</reference>
<dbReference type="GO" id="GO:0070006">
    <property type="term" value="F:metalloaminopeptidase activity"/>
    <property type="evidence" value="ECO:0007669"/>
    <property type="project" value="UniProtKB-ARBA"/>
</dbReference>
<dbReference type="GO" id="GO:0019370">
    <property type="term" value="P:leukotriene biosynthetic process"/>
    <property type="evidence" value="ECO:0007669"/>
    <property type="project" value="UniProtKB-KW"/>
</dbReference>
<dbReference type="GO" id="GO:0005634">
    <property type="term" value="C:nucleus"/>
    <property type="evidence" value="ECO:0007669"/>
    <property type="project" value="TreeGrafter"/>
</dbReference>
<reference evidence="17" key="1">
    <citation type="submission" date="2003-08" db="EMBL/GenBank/DDBJ databases">
        <authorList>
            <person name="Birren B."/>
            <person name="Nusbaum C."/>
            <person name="Abebe A."/>
            <person name="Abouelleil A."/>
            <person name="Adekoya E."/>
            <person name="Ait-zahra M."/>
            <person name="Allen N."/>
            <person name="Allen T."/>
            <person name="An P."/>
            <person name="Anderson M."/>
            <person name="Anderson S."/>
            <person name="Arachchi H."/>
            <person name="Armbruster J."/>
            <person name="Bachantsang P."/>
            <person name="Baldwin J."/>
            <person name="Barry A."/>
            <person name="Bayul T."/>
            <person name="Blitshsteyn B."/>
            <person name="Bloom T."/>
            <person name="Blye J."/>
            <person name="Boguslavskiy L."/>
            <person name="Borowsky M."/>
            <person name="Boukhgalter B."/>
            <person name="Brunache A."/>
            <person name="Butler J."/>
            <person name="Calixte N."/>
            <person name="Calvo S."/>
            <person name="Camarata J."/>
            <person name="Campo K."/>
            <person name="Chang J."/>
            <person name="Cheshatsang Y."/>
            <person name="Citroen M."/>
            <person name="Collymore A."/>
            <person name="Considine T."/>
            <person name="Cook A."/>
            <person name="Cooke P."/>
            <person name="Corum B."/>
            <person name="Cuomo C."/>
            <person name="David R."/>
            <person name="Dawoe T."/>
            <person name="Degray S."/>
            <person name="Dodge S."/>
            <person name="Dooley K."/>
            <person name="Dorje P."/>
            <person name="Dorjee K."/>
            <person name="Dorris L."/>
            <person name="Duffey N."/>
            <person name="Dupes A."/>
            <person name="Elkins T."/>
            <person name="Engels R."/>
            <person name="Erickson J."/>
            <person name="Farina A."/>
            <person name="Faro S."/>
            <person name="Ferreira P."/>
            <person name="Fischer H."/>
            <person name="Fitzgerald M."/>
            <person name="Foley K."/>
            <person name="Gage D."/>
            <person name="Galagan J."/>
            <person name="Gearin G."/>
            <person name="Gnerre S."/>
            <person name="Gnirke A."/>
            <person name="Goyette A."/>
            <person name="Graham J."/>
            <person name="Grandbois E."/>
            <person name="Gyaltsen K."/>
            <person name="Hafez N."/>
            <person name="Hagopian D."/>
            <person name="Hagos B."/>
            <person name="Hall J."/>
            <person name="Hatcher B."/>
            <person name="Heller A."/>
            <person name="Higgins H."/>
            <person name="Honan T."/>
            <person name="Horn A."/>
            <person name="Houde N."/>
            <person name="Hughes L."/>
            <person name="Hulme W."/>
            <person name="Husby E."/>
            <person name="Iliev I."/>
            <person name="Jaffe D."/>
            <person name="Jones C."/>
            <person name="Kamal M."/>
            <person name="Kamat A."/>
            <person name="Kamvysselis M."/>
            <person name="Karlsson E."/>
            <person name="Kells C."/>
            <person name="Kieu A."/>
            <person name="Kisner P."/>
            <person name="Kodira C."/>
            <person name="Kulbokas E."/>
            <person name="Labutti K."/>
            <person name="Lama D."/>
            <person name="Landers T."/>
            <person name="Leger J."/>
            <person name="Levine S."/>
            <person name="Lewis D."/>
            <person name="Lewis T."/>
            <person name="Lindblad-toh K."/>
            <person name="Liu X."/>
            <person name="Lokyitsang T."/>
            <person name="Lokyitsang Y."/>
            <person name="Lucien O."/>
            <person name="Lui A."/>
            <person name="Ma L.J."/>
            <person name="Mabbitt R."/>
            <person name="Macdonald J."/>
            <person name="Maclean C."/>
            <person name="Major J."/>
            <person name="Manning J."/>
            <person name="Marabella R."/>
            <person name="Maru K."/>
            <person name="Matthews C."/>
            <person name="Mauceli E."/>
            <person name="Mccarthy M."/>
            <person name="Mcdonough S."/>
            <person name="Mcghee T."/>
            <person name="Meldrim J."/>
            <person name="Meneus L."/>
            <person name="Mesirov J."/>
            <person name="Mihalev A."/>
            <person name="Mihova T."/>
            <person name="Mikkelsen T."/>
            <person name="Mlenga V."/>
            <person name="Moru K."/>
            <person name="Mozes J."/>
            <person name="Mulrain L."/>
            <person name="Munson G."/>
            <person name="Naylor J."/>
            <person name="Newes C."/>
            <person name="Nguyen C."/>
            <person name="Nguyen N."/>
            <person name="Nguyen T."/>
            <person name="Nicol R."/>
            <person name="Nielsen C."/>
            <person name="Nizzari M."/>
            <person name="Norbu C."/>
            <person name="Norbu N."/>
            <person name="O'donnell P."/>
            <person name="Okoawo O."/>
            <person name="O'leary S."/>
            <person name="Omotosho B."/>
            <person name="O'neill K."/>
            <person name="Osman S."/>
            <person name="Parker S."/>
            <person name="Perrin D."/>
            <person name="Phunkhang P."/>
            <person name="Piqani B."/>
            <person name="Purcell S."/>
            <person name="Rachupka T."/>
            <person name="Ramasamy U."/>
            <person name="Rameau R."/>
            <person name="Ray V."/>
            <person name="Raymond C."/>
            <person name="Retta R."/>
            <person name="Richardson S."/>
            <person name="Rise C."/>
            <person name="Rodriguez J."/>
            <person name="Rogers J."/>
            <person name="Rogov P."/>
            <person name="Rutman M."/>
            <person name="Schupbach R."/>
            <person name="Seaman C."/>
            <person name="Settipalli S."/>
            <person name="Sharpe T."/>
            <person name="Sheridan J."/>
            <person name="Sherpa N."/>
            <person name="Shi J."/>
            <person name="Smirnov S."/>
            <person name="Smith C."/>
            <person name="Sougnez C."/>
            <person name="Spencer B."/>
            <person name="Stalker J."/>
            <person name="Stange-thomann N."/>
            <person name="Stavropoulos S."/>
            <person name="Stetson K."/>
            <person name="Stone C."/>
            <person name="Stone S."/>
            <person name="Stubbs M."/>
            <person name="Talamas J."/>
            <person name="Tchuinga P."/>
            <person name="Tenzing P."/>
            <person name="Tesfaye S."/>
            <person name="Theodore J."/>
            <person name="Thoulutsang Y."/>
            <person name="Topham K."/>
            <person name="Towey S."/>
            <person name="Tsamla T."/>
            <person name="Tsomo N."/>
            <person name="Vallee D."/>
            <person name="Vassiliev H."/>
            <person name="Venkataraman V."/>
            <person name="Vinson J."/>
            <person name="Vo A."/>
            <person name="Wade C."/>
            <person name="Wang S."/>
            <person name="Wangchuk T."/>
            <person name="Wangdi T."/>
            <person name="Whittaker C."/>
            <person name="Wilkinson J."/>
            <person name="Wu Y."/>
            <person name="Wyman D."/>
            <person name="Yadav S."/>
            <person name="Yang S."/>
            <person name="Yang X."/>
            <person name="Yeager S."/>
            <person name="Yee E."/>
            <person name="Young G."/>
            <person name="Zainoun J."/>
            <person name="Zembeck L."/>
            <person name="Zimmer A."/>
            <person name="Zody M."/>
            <person name="Lander E."/>
        </authorList>
    </citation>
    <scope>NUCLEOTIDE SEQUENCE [LARGE SCALE GENOMIC DNA]</scope>
</reference>
<evidence type="ECO:0000256" key="5">
    <source>
        <dbReference type="ARBA" id="ARBA00022670"/>
    </source>
</evidence>
<dbReference type="Gene3D" id="1.25.40.320">
    <property type="entry name" value="Peptidase M1, leukotriene A4 hydrolase/aminopeptidase C-terminal domain"/>
    <property type="match status" value="1"/>
</dbReference>
<comment type="cofactor">
    <cofactor evidence="13 14">
        <name>Zn(2+)</name>
        <dbReference type="ChEBI" id="CHEBI:29105"/>
    </cofactor>
    <text evidence="13 14">Binds 1 zinc ion per subunit.</text>
</comment>
<dbReference type="FunFam" id="2.60.40.1730:FF:000004">
    <property type="entry name" value="Leukotriene A(4) hydrolase"/>
    <property type="match status" value="1"/>
</dbReference>
<comment type="pathway">
    <text evidence="2 14">Lipid metabolism; leukotriene B4 biosynthesis.</text>
</comment>
<dbReference type="GO" id="GO:0004301">
    <property type="term" value="F:epoxide hydrolase activity"/>
    <property type="evidence" value="ECO:0007669"/>
    <property type="project" value="TreeGrafter"/>
</dbReference>
<dbReference type="AlphaFoldDB" id="H2YBI4"/>
<evidence type="ECO:0000259" key="15">
    <source>
        <dbReference type="SMART" id="SM01263"/>
    </source>
</evidence>
<dbReference type="UniPathway" id="UPA00878"/>
<dbReference type="FunFam" id="3.30.2010.30:FF:000001">
    <property type="entry name" value="Leukotriene A(4) hydrolase"/>
    <property type="match status" value="1"/>
</dbReference>
<dbReference type="InterPro" id="IPR045357">
    <property type="entry name" value="Aminopeptidase_N-like_N"/>
</dbReference>
<evidence type="ECO:0000256" key="2">
    <source>
        <dbReference type="ARBA" id="ARBA00004716"/>
    </source>
</evidence>
<dbReference type="CDD" id="cd09599">
    <property type="entry name" value="M1_LTA4H"/>
    <property type="match status" value="1"/>
</dbReference>
<keyword evidence="8 14" id="KW-0378">Hydrolase</keyword>
<keyword evidence="17" id="KW-1185">Reference proteome</keyword>
<dbReference type="SUPFAM" id="SSF63737">
    <property type="entry name" value="Leukotriene A4 hydrolase N-terminal domain"/>
    <property type="match status" value="1"/>
</dbReference>
<dbReference type="SUPFAM" id="SSF48371">
    <property type="entry name" value="ARM repeat"/>
    <property type="match status" value="1"/>
</dbReference>
<dbReference type="GeneTree" id="ENSGT00940000156375"/>
<dbReference type="Gene3D" id="3.30.2010.30">
    <property type="match status" value="1"/>
</dbReference>
<dbReference type="GO" id="GO:0043171">
    <property type="term" value="P:peptide catabolic process"/>
    <property type="evidence" value="ECO:0007669"/>
    <property type="project" value="TreeGrafter"/>
</dbReference>
<dbReference type="Ensembl" id="ENSCSAVT00000002724.1">
    <property type="protein sequence ID" value="ENSCSAVP00000002682.1"/>
    <property type="gene ID" value="ENSCSAVG00000001584.1"/>
</dbReference>
<dbReference type="SMART" id="SM01263">
    <property type="entry name" value="Leuk-A4-hydro_C"/>
    <property type="match status" value="1"/>
</dbReference>
<evidence type="ECO:0000256" key="9">
    <source>
        <dbReference type="ARBA" id="ARBA00022833"/>
    </source>
</evidence>
<dbReference type="InterPro" id="IPR016024">
    <property type="entry name" value="ARM-type_fold"/>
</dbReference>
<feature type="binding site" evidence="12">
    <location>
        <begin position="136"/>
        <end position="138"/>
    </location>
    <ligand>
        <name>a peptide</name>
        <dbReference type="ChEBI" id="CHEBI:60466"/>
    </ligand>
</feature>
<dbReference type="PANTHER" id="PTHR45726:SF3">
    <property type="entry name" value="LEUKOTRIENE A-4 HYDROLASE"/>
    <property type="match status" value="1"/>
</dbReference>
<feature type="binding site" evidence="13">
    <location>
        <position position="313"/>
    </location>
    <ligand>
        <name>Zn(2+)</name>
        <dbReference type="ChEBI" id="CHEBI:29105"/>
        <note>catalytic</note>
    </ligand>
</feature>
<comment type="catalytic activity">
    <reaction evidence="14">
        <text>leukotriene A4 + H2O = leukotriene B4</text>
        <dbReference type="Rhea" id="RHEA:22324"/>
        <dbReference type="ChEBI" id="CHEBI:15377"/>
        <dbReference type="ChEBI" id="CHEBI:57461"/>
        <dbReference type="ChEBI" id="CHEBI:57463"/>
        <dbReference type="EC" id="3.3.2.6"/>
    </reaction>
</comment>
<sequence length="602" mass="68113">TNKMGKYDPTSFCDPTAAKIQHINIDWTVDFEKKIVYGTVELSFNVLQDGVSSITLDSKDLTIKKVSYGETVLIHNLGDKHKVFGSPLEITLSAPFNKGDDLVIAIEYETSSNASALQWLDAQQTAGKKHPYMFSQCQAIHARSLLPCQDSPSVKATYTSKVSEQSPLVALMSAIQCWEKTGKSDKGEMVPTPSYLIAIVVGLLESRDIGPRSKVWSEKEFIERAKDEFAETEKMLAAGEELVGPYVWGQYDLLVLPPSFPYGGMENPCLTFVTPTLLAGDRSLANVIAHEIAHSWTGNLVTNHTWEDFWLNEGHTVFLERKIMSKLQGEKTRHFQAQSKSACLCGTLLCNDHCPYTKLVIKLEDVDPDDSFSSVPYEKGHTLLFFLEELLGGPSVFEPFLLSYINKFKYQSVSTAQWKDHLYEFFVDKKSVLDTVDWNDWFNSPGMPKNIPKYDQTLSKECTALADKWAKASPEDFSKFKAKELDHFNSWQKMEFLGQLLLKDPLTKEKISAMEKLYGFSDSGNSEIKFRWLRLGLRAKATSMIKPALDMVVEQGRLKFTRPLYRDLGTWEESRNQAIECFMKHKPCMHSTTAGLIKKDLK</sequence>
<evidence type="ECO:0000256" key="11">
    <source>
        <dbReference type="PIRSR" id="PIRSR612777-1"/>
    </source>
</evidence>
<organism evidence="16 17">
    <name type="scientific">Ciona savignyi</name>
    <name type="common">Pacific transparent sea squirt</name>
    <dbReference type="NCBI Taxonomy" id="51511"/>
    <lineage>
        <taxon>Eukaryota</taxon>
        <taxon>Metazoa</taxon>
        <taxon>Chordata</taxon>
        <taxon>Tunicata</taxon>
        <taxon>Ascidiacea</taxon>
        <taxon>Phlebobranchia</taxon>
        <taxon>Cionidae</taxon>
        <taxon>Ciona</taxon>
    </lineage>
</organism>
<keyword evidence="9 13" id="KW-0862">Zinc</keyword>
<dbReference type="GO" id="GO:0006508">
    <property type="term" value="P:proteolysis"/>
    <property type="evidence" value="ECO:0007669"/>
    <property type="project" value="UniProtKB-KW"/>
</dbReference>
<comment type="subcellular location">
    <subcellularLocation>
        <location evidence="1 14">Cytoplasm</location>
    </subcellularLocation>
</comment>
<evidence type="ECO:0000256" key="6">
    <source>
        <dbReference type="ARBA" id="ARBA00022723"/>
    </source>
</evidence>
<dbReference type="PRINTS" id="PR00756">
    <property type="entry name" value="ALADIPTASE"/>
</dbReference>
<dbReference type="GO" id="GO:0005829">
    <property type="term" value="C:cytosol"/>
    <property type="evidence" value="ECO:0007669"/>
    <property type="project" value="TreeGrafter"/>
</dbReference>
<dbReference type="InterPro" id="IPR001930">
    <property type="entry name" value="Peptidase_M1"/>
</dbReference>